<feature type="domain" description="Glyoxalase/fosfomycin resistance/dioxygenase" evidence="1">
    <location>
        <begin position="12"/>
        <end position="136"/>
    </location>
</feature>
<sequence length="145" mass="16717">MDTPVALTDVLVELHVPDFTAVREFYSKLGFEEVWSNPAQGQSGYVVMKRGTSILSFFCGNDEVYHHPYFQSIPRTTPRGYGVEIAIHICDEDLEIYFNSVKERIPSECIVQTIETKPWGNKDFRLVDPFGFYLCFREPNNILVK</sequence>
<organism evidence="2 3">
    <name type="scientific">Candidatus Cerribacteria bacterium 'Amazon FNV 2010 28 9'</name>
    <dbReference type="NCBI Taxonomy" id="2081795"/>
    <lineage>
        <taxon>Bacteria</taxon>
        <taxon>Candidatus Cerribacteria</taxon>
    </lineage>
</organism>
<evidence type="ECO:0000313" key="2">
    <source>
        <dbReference type="EMBL" id="PWU23014.1"/>
    </source>
</evidence>
<dbReference type="AlphaFoldDB" id="A0A317JPH9"/>
<protein>
    <recommendedName>
        <fullName evidence="1">Glyoxalase/fosfomycin resistance/dioxygenase domain-containing protein</fullName>
    </recommendedName>
</protein>
<dbReference type="SUPFAM" id="SSF54593">
    <property type="entry name" value="Glyoxalase/Bleomycin resistance protein/Dihydroxybiphenyl dioxygenase"/>
    <property type="match status" value="1"/>
</dbReference>
<reference evidence="2 3" key="1">
    <citation type="submission" date="2018-02" db="EMBL/GenBank/DDBJ databases">
        <title>Genomic Reconstructions from Amazon Rainforest and Pasture Soil Reveal Novel Insights into the Physiology of Candidate Phyla in Tropical Sites.</title>
        <authorList>
            <person name="Kroeger M.E."/>
            <person name="Delmont T."/>
            <person name="Eren A.M."/>
            <person name="Guo J."/>
            <person name="Meyer K.M."/>
            <person name="Khan K."/>
            <person name="Rodrigues J.L.M."/>
            <person name="Bohannan B.J.M."/>
            <person name="Tringe S."/>
            <person name="Borges C.D."/>
            <person name="Tiedje J."/>
            <person name="Tsai S.M."/>
            <person name="Nusslein K."/>
        </authorList>
    </citation>
    <scope>NUCLEOTIDE SEQUENCE [LARGE SCALE GENOMIC DNA]</scope>
    <source>
        <strain evidence="2">Amazon FNV 2010 28 9</strain>
    </source>
</reference>
<gene>
    <name evidence="2" type="ORF">C5B42_04375</name>
</gene>
<dbReference type="Pfam" id="PF00903">
    <property type="entry name" value="Glyoxalase"/>
    <property type="match status" value="1"/>
</dbReference>
<evidence type="ECO:0000259" key="1">
    <source>
        <dbReference type="Pfam" id="PF00903"/>
    </source>
</evidence>
<proteinExistence type="predicted"/>
<evidence type="ECO:0000313" key="3">
    <source>
        <dbReference type="Proteomes" id="UP000246104"/>
    </source>
</evidence>
<comment type="caution">
    <text evidence="2">The sequence shown here is derived from an EMBL/GenBank/DDBJ whole genome shotgun (WGS) entry which is preliminary data.</text>
</comment>
<dbReference type="Proteomes" id="UP000246104">
    <property type="component" value="Unassembled WGS sequence"/>
</dbReference>
<name>A0A317JPH9_9BACT</name>
<accession>A0A317JPH9</accession>
<dbReference type="EMBL" id="PSRQ01000048">
    <property type="protein sequence ID" value="PWU23014.1"/>
    <property type="molecule type" value="Genomic_DNA"/>
</dbReference>
<dbReference type="Gene3D" id="3.10.180.10">
    <property type="entry name" value="2,3-Dihydroxybiphenyl 1,2-Dioxygenase, domain 1"/>
    <property type="match status" value="1"/>
</dbReference>
<dbReference type="InterPro" id="IPR004360">
    <property type="entry name" value="Glyas_Fos-R_dOase_dom"/>
</dbReference>
<dbReference type="InterPro" id="IPR029068">
    <property type="entry name" value="Glyas_Bleomycin-R_OHBP_Dase"/>
</dbReference>